<sequence>MEPHQEAVFSTINLKPMKNYKLPLVYGLSALLMFSISCSEQGIAPNPATDTPHDHFTDQNVPVLMANDSDLTPNGPDSFYQEPWENNYSAFGHSVHPVDYTLDGPNPILDEIDKYSTFVSNIPLDITVSNASSSAWYGNYIYSFRNRSDKPIHLDCTVIIFRAPSGSALHHSYWNSISPFGHPQQDYVEVSIPGTEDSFYIARLVFHDVPKSQRLLYPGASFEYRLGCPLVPNTGYITIEDSKHTVRVIADLDGGKNEEIIERYGTNRYTN</sequence>
<dbReference type="AlphaFoldDB" id="L8JKN7"/>
<gene>
    <name evidence="1" type="ORF">C900_01284</name>
</gene>
<reference evidence="1 2" key="1">
    <citation type="submission" date="2012-12" db="EMBL/GenBank/DDBJ databases">
        <title>Genome assembly of Fulvivirga imtechensis AK7.</title>
        <authorList>
            <person name="Nupur N."/>
            <person name="Khatri I."/>
            <person name="Kumar R."/>
            <person name="Subramanian S."/>
            <person name="Pinnaka A."/>
        </authorList>
    </citation>
    <scope>NUCLEOTIDE SEQUENCE [LARGE SCALE GENOMIC DNA]</scope>
    <source>
        <strain evidence="1 2">AK7</strain>
    </source>
</reference>
<comment type="caution">
    <text evidence="1">The sequence shown here is derived from an EMBL/GenBank/DDBJ whole genome shotgun (WGS) entry which is preliminary data.</text>
</comment>
<accession>L8JKN7</accession>
<organism evidence="1 2">
    <name type="scientific">Fulvivirga imtechensis AK7</name>
    <dbReference type="NCBI Taxonomy" id="1237149"/>
    <lineage>
        <taxon>Bacteria</taxon>
        <taxon>Pseudomonadati</taxon>
        <taxon>Bacteroidota</taxon>
        <taxon>Cytophagia</taxon>
        <taxon>Cytophagales</taxon>
        <taxon>Fulvivirgaceae</taxon>
        <taxon>Fulvivirga</taxon>
    </lineage>
</organism>
<dbReference type="eggNOG" id="COG3291">
    <property type="taxonomic scope" value="Bacteria"/>
</dbReference>
<protein>
    <submittedName>
        <fullName evidence="1">Cellulose-binding, family II</fullName>
    </submittedName>
</protein>
<proteinExistence type="predicted"/>
<evidence type="ECO:0000313" key="1">
    <source>
        <dbReference type="EMBL" id="ELR67997.1"/>
    </source>
</evidence>
<keyword evidence="2" id="KW-1185">Reference proteome</keyword>
<name>L8JKN7_9BACT</name>
<evidence type="ECO:0000313" key="2">
    <source>
        <dbReference type="Proteomes" id="UP000011135"/>
    </source>
</evidence>
<dbReference type="Proteomes" id="UP000011135">
    <property type="component" value="Unassembled WGS sequence"/>
</dbReference>
<dbReference type="EMBL" id="AMZN01000183">
    <property type="protein sequence ID" value="ELR67997.1"/>
    <property type="molecule type" value="Genomic_DNA"/>
</dbReference>